<dbReference type="AlphaFoldDB" id="A0A7I4XZP7"/>
<keyword evidence="1" id="KW-1133">Transmembrane helix</keyword>
<sequence>MVVRLRNKIVSTLFRCEVLRHLNSTPTIRQMYRFLPWSVNRTITSNETLRDIDSSETKFLELMGSLHRLELMMWFIVVVVAITCAWCITKTLWTIANRHGRVGICDEKIVKLKQFRMEMSNDGCDPVPLVRPPMAIDNATY</sequence>
<evidence type="ECO:0000313" key="2">
    <source>
        <dbReference type="Proteomes" id="UP000025227"/>
    </source>
</evidence>
<keyword evidence="2" id="KW-1185">Reference proteome</keyword>
<dbReference type="Proteomes" id="UP000025227">
    <property type="component" value="Unplaced"/>
</dbReference>
<evidence type="ECO:0000256" key="1">
    <source>
        <dbReference type="SAM" id="Phobius"/>
    </source>
</evidence>
<dbReference type="WBParaSite" id="HCON_00035700-00001">
    <property type="protein sequence ID" value="HCON_00035700-00001"/>
    <property type="gene ID" value="HCON_00035700"/>
</dbReference>
<name>A0A7I4XZP7_HAECO</name>
<proteinExistence type="predicted"/>
<protein>
    <submittedName>
        <fullName evidence="3">Uncharacterized protein</fullName>
    </submittedName>
</protein>
<feature type="transmembrane region" description="Helical" evidence="1">
    <location>
        <begin position="71"/>
        <end position="89"/>
    </location>
</feature>
<keyword evidence="1" id="KW-0812">Transmembrane</keyword>
<accession>A0A7I4XZP7</accession>
<reference evidence="3" key="1">
    <citation type="submission" date="2020-12" db="UniProtKB">
        <authorList>
            <consortium name="WormBaseParasite"/>
        </authorList>
    </citation>
    <scope>IDENTIFICATION</scope>
    <source>
        <strain evidence="3">MHco3</strain>
    </source>
</reference>
<organism evidence="2 3">
    <name type="scientific">Haemonchus contortus</name>
    <name type="common">Barber pole worm</name>
    <dbReference type="NCBI Taxonomy" id="6289"/>
    <lineage>
        <taxon>Eukaryota</taxon>
        <taxon>Metazoa</taxon>
        <taxon>Ecdysozoa</taxon>
        <taxon>Nematoda</taxon>
        <taxon>Chromadorea</taxon>
        <taxon>Rhabditida</taxon>
        <taxon>Rhabditina</taxon>
        <taxon>Rhabditomorpha</taxon>
        <taxon>Strongyloidea</taxon>
        <taxon>Trichostrongylidae</taxon>
        <taxon>Haemonchus</taxon>
    </lineage>
</organism>
<keyword evidence="1" id="KW-0472">Membrane</keyword>
<evidence type="ECO:0000313" key="3">
    <source>
        <dbReference type="WBParaSite" id="HCON_00035700-00001"/>
    </source>
</evidence>